<evidence type="ECO:0000256" key="1">
    <source>
        <dbReference type="SAM" id="MobiDB-lite"/>
    </source>
</evidence>
<dbReference type="EMBL" id="VCAU01000019">
    <property type="protein sequence ID" value="KAF9891347.1"/>
    <property type="molecule type" value="Genomic_DNA"/>
</dbReference>
<gene>
    <name evidence="2" type="ORF">FE257_004202</name>
</gene>
<comment type="caution">
    <text evidence="2">The sequence shown here is derived from an EMBL/GenBank/DDBJ whole genome shotgun (WGS) entry which is preliminary data.</text>
</comment>
<dbReference type="AlphaFoldDB" id="A0AAD4CTA5"/>
<feature type="compositionally biased region" description="Basic residues" evidence="1">
    <location>
        <begin position="62"/>
        <end position="81"/>
    </location>
</feature>
<evidence type="ECO:0008006" key="4">
    <source>
        <dbReference type="Google" id="ProtNLM"/>
    </source>
</evidence>
<accession>A0AAD4CTA5</accession>
<evidence type="ECO:0000313" key="3">
    <source>
        <dbReference type="Proteomes" id="UP001194746"/>
    </source>
</evidence>
<reference evidence="2" key="2">
    <citation type="submission" date="2020-02" db="EMBL/GenBank/DDBJ databases">
        <authorList>
            <person name="Gilchrist C.L.M."/>
            <person name="Chooi Y.-H."/>
        </authorList>
    </citation>
    <scope>NUCLEOTIDE SEQUENCE</scope>
    <source>
        <strain evidence="2">MST-FP2251</strain>
    </source>
</reference>
<proteinExistence type="predicted"/>
<name>A0AAD4CTA5_ASPNN</name>
<feature type="region of interest" description="Disordered" evidence="1">
    <location>
        <begin position="240"/>
        <end position="261"/>
    </location>
</feature>
<reference evidence="2" key="1">
    <citation type="journal article" date="2019" name="Beilstein J. Org. Chem.">
        <title>Nanangenines: drimane sesquiterpenoids as the dominant metabolite cohort of a novel Australian fungus, Aspergillus nanangensis.</title>
        <authorList>
            <person name="Lacey H.J."/>
            <person name="Gilchrist C.L.M."/>
            <person name="Crombie A."/>
            <person name="Kalaitzis J.A."/>
            <person name="Vuong D."/>
            <person name="Rutledge P.J."/>
            <person name="Turner P."/>
            <person name="Pitt J.I."/>
            <person name="Lacey E."/>
            <person name="Chooi Y.H."/>
            <person name="Piggott A.M."/>
        </authorList>
    </citation>
    <scope>NUCLEOTIDE SEQUENCE</scope>
    <source>
        <strain evidence="2">MST-FP2251</strain>
    </source>
</reference>
<dbReference type="Proteomes" id="UP001194746">
    <property type="component" value="Unassembled WGS sequence"/>
</dbReference>
<feature type="region of interest" description="Disordered" evidence="1">
    <location>
        <begin position="1"/>
        <end position="81"/>
    </location>
</feature>
<evidence type="ECO:0000313" key="2">
    <source>
        <dbReference type="EMBL" id="KAF9891347.1"/>
    </source>
</evidence>
<feature type="compositionally biased region" description="Low complexity" evidence="1">
    <location>
        <begin position="24"/>
        <end position="33"/>
    </location>
</feature>
<sequence>MLTPIHVRGRRKKPLPAAQKHNDAPSAASTAAPAPAPASRKRKPGRPLMSPDELRHSSQSRSIKRVRIITKQSKSLRQKGRRHLSNLERLPVELIEKIFLYSLNVNLPRCSNVLAAAVSSERIYRALILLAFWDDSCALITTAEGIDNDDDARQQKSSAVAAIKRILRPLDYTPLTVDQRKTLQTALVRCHWCTFPRILKSLPDLMALTIQRHWISAGIIMTPIDEERLSQFLSREETATTEDLPHPSFEGTITPAKDPLTPHTYTMTITPPTSIHIVSTLHAHTHTHPTFSPLLFPDSLLRGRTGFPTPHIIFLETLRVASGLNSPDLISPTISLRHDALHEGIHMALIEENHRALATLLKLDEYVFRAEITSVTTDANSVPYTLPAEHFRTAVRVARDDPACFQMLVRASAESVPDDAEVTQWAMELDDAFGHWLLDLMVRLPRQIEAANGNPAEAAVFYLGRANTQVELARRYVSDVLGVEELGSWMEETVVDLGEVWRGRGDWDPIG</sequence>
<organism evidence="2 3">
    <name type="scientific">Aspergillus nanangensis</name>
    <dbReference type="NCBI Taxonomy" id="2582783"/>
    <lineage>
        <taxon>Eukaryota</taxon>
        <taxon>Fungi</taxon>
        <taxon>Dikarya</taxon>
        <taxon>Ascomycota</taxon>
        <taxon>Pezizomycotina</taxon>
        <taxon>Eurotiomycetes</taxon>
        <taxon>Eurotiomycetidae</taxon>
        <taxon>Eurotiales</taxon>
        <taxon>Aspergillaceae</taxon>
        <taxon>Aspergillus</taxon>
        <taxon>Aspergillus subgen. Circumdati</taxon>
    </lineage>
</organism>
<protein>
    <recommendedName>
        <fullName evidence="4">F-box domain-containing protein</fullName>
    </recommendedName>
</protein>
<keyword evidence="3" id="KW-1185">Reference proteome</keyword>